<keyword evidence="3" id="KW-1185">Reference proteome</keyword>
<sequence>MKQFTLLIFAFVLGFTNVQAQEDDNSANDFYLIIGIYDGFKNDTYSFTYLNKTGEEAIIFFNKVSSNVLQSFNLKDNSAIGGKFEIAYLATLTSDQKKAKKIAKERTIIDLKPMRSFAGL</sequence>
<organism evidence="2 3">
    <name type="scientific">Aquimarina brevivitae</name>
    <dbReference type="NCBI Taxonomy" id="323412"/>
    <lineage>
        <taxon>Bacteria</taxon>
        <taxon>Pseudomonadati</taxon>
        <taxon>Bacteroidota</taxon>
        <taxon>Flavobacteriia</taxon>
        <taxon>Flavobacteriales</taxon>
        <taxon>Flavobacteriaceae</taxon>
        <taxon>Aquimarina</taxon>
    </lineage>
</organism>
<accession>A0A4Q7P1U5</accession>
<proteinExistence type="predicted"/>
<evidence type="ECO:0000313" key="3">
    <source>
        <dbReference type="Proteomes" id="UP000292262"/>
    </source>
</evidence>
<dbReference type="AlphaFoldDB" id="A0A4Q7P1U5"/>
<feature type="chain" id="PRO_5020272199" evidence="1">
    <location>
        <begin position="21"/>
        <end position="120"/>
    </location>
</feature>
<evidence type="ECO:0000313" key="2">
    <source>
        <dbReference type="EMBL" id="RZS93547.1"/>
    </source>
</evidence>
<dbReference type="OrthoDB" id="1453558at2"/>
<feature type="signal peptide" evidence="1">
    <location>
        <begin position="1"/>
        <end position="20"/>
    </location>
</feature>
<reference evidence="2 3" key="1">
    <citation type="submission" date="2019-02" db="EMBL/GenBank/DDBJ databases">
        <title>Genomic Encyclopedia of Type Strains, Phase IV (KMG-IV): sequencing the most valuable type-strain genomes for metagenomic binning, comparative biology and taxonomic classification.</title>
        <authorList>
            <person name="Goeker M."/>
        </authorList>
    </citation>
    <scope>NUCLEOTIDE SEQUENCE [LARGE SCALE GENOMIC DNA]</scope>
    <source>
        <strain evidence="2 3">DSM 17196</strain>
    </source>
</reference>
<keyword evidence="1" id="KW-0732">Signal</keyword>
<dbReference type="Proteomes" id="UP000292262">
    <property type="component" value="Unassembled WGS sequence"/>
</dbReference>
<dbReference type="EMBL" id="SGXE01000002">
    <property type="protein sequence ID" value="RZS93547.1"/>
    <property type="molecule type" value="Genomic_DNA"/>
</dbReference>
<evidence type="ECO:0000256" key="1">
    <source>
        <dbReference type="SAM" id="SignalP"/>
    </source>
</evidence>
<name>A0A4Q7P1U5_9FLAO</name>
<gene>
    <name evidence="2" type="ORF">EV197_2127</name>
</gene>
<dbReference type="RefSeq" id="WP_130286673.1">
    <property type="nucleotide sequence ID" value="NZ_SGXE01000002.1"/>
</dbReference>
<comment type="caution">
    <text evidence="2">The sequence shown here is derived from an EMBL/GenBank/DDBJ whole genome shotgun (WGS) entry which is preliminary data.</text>
</comment>
<protein>
    <submittedName>
        <fullName evidence="2">Uncharacterized protein</fullName>
    </submittedName>
</protein>